<comment type="similarity">
    <text evidence="2">Belongs to the DEAD box helicase family. DDX54/DBP10 subfamily.</text>
</comment>
<comment type="catalytic activity">
    <reaction evidence="10">
        <text>ATP + H2O = ADP + phosphate + H(+)</text>
        <dbReference type="Rhea" id="RHEA:13065"/>
        <dbReference type="ChEBI" id="CHEBI:15377"/>
        <dbReference type="ChEBI" id="CHEBI:15378"/>
        <dbReference type="ChEBI" id="CHEBI:30616"/>
        <dbReference type="ChEBI" id="CHEBI:43474"/>
        <dbReference type="ChEBI" id="CHEBI:456216"/>
        <dbReference type="EC" id="3.6.4.13"/>
    </reaction>
</comment>
<dbReference type="InterPro" id="IPR001650">
    <property type="entry name" value="Helicase_C-like"/>
</dbReference>
<dbReference type="InterPro" id="IPR050079">
    <property type="entry name" value="DEAD_box_RNA_helicase"/>
</dbReference>
<dbReference type="CDD" id="cd17959">
    <property type="entry name" value="DEADc_DDX54"/>
    <property type="match status" value="1"/>
</dbReference>
<dbReference type="PANTHER" id="PTHR47959:SF8">
    <property type="entry name" value="RNA HELICASE"/>
    <property type="match status" value="1"/>
</dbReference>
<evidence type="ECO:0000256" key="2">
    <source>
        <dbReference type="ARBA" id="ARBA00010379"/>
    </source>
</evidence>
<feature type="domain" description="Helicase C-terminal" evidence="15">
    <location>
        <begin position="258"/>
        <end position="406"/>
    </location>
</feature>
<keyword evidence="6 12" id="KW-0347">Helicase</keyword>
<dbReference type="InterPro" id="IPR014001">
    <property type="entry name" value="Helicase_ATP-bd"/>
</dbReference>
<dbReference type="GO" id="GO:0005730">
    <property type="term" value="C:nucleolus"/>
    <property type="evidence" value="ECO:0007669"/>
    <property type="project" value="UniProtKB-SubCell"/>
</dbReference>
<evidence type="ECO:0000256" key="1">
    <source>
        <dbReference type="ARBA" id="ARBA00004604"/>
    </source>
</evidence>
<proteinExistence type="inferred from homology"/>
<dbReference type="STRING" id="34508.A0A4U5M310"/>
<dbReference type="PROSITE" id="PS51194">
    <property type="entry name" value="HELICASE_CTER"/>
    <property type="match status" value="1"/>
</dbReference>
<evidence type="ECO:0000256" key="12">
    <source>
        <dbReference type="RuleBase" id="RU000492"/>
    </source>
</evidence>
<evidence type="ECO:0000313" key="17">
    <source>
        <dbReference type="EMBL" id="TKR63110.1"/>
    </source>
</evidence>
<dbReference type="Pfam" id="PF08147">
    <property type="entry name" value="DBP10CT"/>
    <property type="match status" value="1"/>
</dbReference>
<feature type="compositionally biased region" description="Basic and acidic residues" evidence="13">
    <location>
        <begin position="666"/>
        <end position="678"/>
    </location>
</feature>
<dbReference type="SMART" id="SM00490">
    <property type="entry name" value="HELICc"/>
    <property type="match status" value="1"/>
</dbReference>
<evidence type="ECO:0000256" key="13">
    <source>
        <dbReference type="SAM" id="MobiDB-lite"/>
    </source>
</evidence>
<reference evidence="17 18" key="1">
    <citation type="journal article" date="2015" name="Genome Biol.">
        <title>Comparative genomics of Steinernema reveals deeply conserved gene regulatory networks.</title>
        <authorList>
            <person name="Dillman A.R."/>
            <person name="Macchietto M."/>
            <person name="Porter C.F."/>
            <person name="Rogers A."/>
            <person name="Williams B."/>
            <person name="Antoshechkin I."/>
            <person name="Lee M.M."/>
            <person name="Goodwin Z."/>
            <person name="Lu X."/>
            <person name="Lewis E.E."/>
            <person name="Goodrich-Blair H."/>
            <person name="Stock S.P."/>
            <person name="Adams B.J."/>
            <person name="Sternberg P.W."/>
            <person name="Mortazavi A."/>
        </authorList>
    </citation>
    <scope>NUCLEOTIDE SEQUENCE [LARGE SCALE GENOMIC DNA]</scope>
    <source>
        <strain evidence="17 18">ALL</strain>
    </source>
</reference>
<dbReference type="SMART" id="SM00487">
    <property type="entry name" value="DEXDc"/>
    <property type="match status" value="1"/>
</dbReference>
<dbReference type="Proteomes" id="UP000298663">
    <property type="component" value="Unassembled WGS sequence"/>
</dbReference>
<evidence type="ECO:0000259" key="16">
    <source>
        <dbReference type="PROSITE" id="PS51195"/>
    </source>
</evidence>
<dbReference type="GO" id="GO:0005829">
    <property type="term" value="C:cytosol"/>
    <property type="evidence" value="ECO:0007669"/>
    <property type="project" value="TreeGrafter"/>
</dbReference>
<dbReference type="InterPro" id="IPR012541">
    <property type="entry name" value="DBP10_C"/>
</dbReference>
<dbReference type="GO" id="GO:0005524">
    <property type="term" value="F:ATP binding"/>
    <property type="evidence" value="ECO:0007669"/>
    <property type="project" value="UniProtKB-KW"/>
</dbReference>
<evidence type="ECO:0000259" key="15">
    <source>
        <dbReference type="PROSITE" id="PS51194"/>
    </source>
</evidence>
<dbReference type="PANTHER" id="PTHR47959">
    <property type="entry name" value="ATP-DEPENDENT RNA HELICASE RHLE-RELATED"/>
    <property type="match status" value="1"/>
</dbReference>
<dbReference type="GO" id="GO:0003723">
    <property type="term" value="F:RNA binding"/>
    <property type="evidence" value="ECO:0007669"/>
    <property type="project" value="UniProtKB-KW"/>
</dbReference>
<dbReference type="InterPro" id="IPR000629">
    <property type="entry name" value="RNA-helicase_DEAD-box_CS"/>
</dbReference>
<dbReference type="EC" id="3.6.4.13" evidence="3"/>
<dbReference type="InterPro" id="IPR011545">
    <property type="entry name" value="DEAD/DEAH_box_helicase_dom"/>
</dbReference>
<dbReference type="GO" id="GO:0016887">
    <property type="term" value="F:ATP hydrolysis activity"/>
    <property type="evidence" value="ECO:0007669"/>
    <property type="project" value="RHEA"/>
</dbReference>
<evidence type="ECO:0000256" key="10">
    <source>
        <dbReference type="ARBA" id="ARBA00047984"/>
    </source>
</evidence>
<feature type="domain" description="DEAD-box RNA helicase Q" evidence="16">
    <location>
        <begin position="26"/>
        <end position="54"/>
    </location>
</feature>
<evidence type="ECO:0000256" key="11">
    <source>
        <dbReference type="PROSITE-ProRule" id="PRU00552"/>
    </source>
</evidence>
<dbReference type="AlphaFoldDB" id="A0A4U5M310"/>
<keyword evidence="8" id="KW-0694">RNA-binding</keyword>
<dbReference type="Pfam" id="PF00271">
    <property type="entry name" value="Helicase_C"/>
    <property type="match status" value="1"/>
</dbReference>
<keyword evidence="9" id="KW-0539">Nucleus</keyword>
<evidence type="ECO:0000256" key="4">
    <source>
        <dbReference type="ARBA" id="ARBA00022741"/>
    </source>
</evidence>
<dbReference type="Gene3D" id="3.40.50.300">
    <property type="entry name" value="P-loop containing nucleotide triphosphate hydrolases"/>
    <property type="match status" value="2"/>
</dbReference>
<comment type="subcellular location">
    <subcellularLocation>
        <location evidence="1">Nucleus</location>
        <location evidence="1">Nucleolus</location>
    </subcellularLocation>
</comment>
<dbReference type="Pfam" id="PF00270">
    <property type="entry name" value="DEAD"/>
    <property type="match status" value="1"/>
</dbReference>
<dbReference type="PROSITE" id="PS51192">
    <property type="entry name" value="HELICASE_ATP_BIND_1"/>
    <property type="match status" value="1"/>
</dbReference>
<accession>A0A4U5M310</accession>
<dbReference type="GO" id="GO:0003724">
    <property type="term" value="F:RNA helicase activity"/>
    <property type="evidence" value="ECO:0007669"/>
    <property type="project" value="UniProtKB-EC"/>
</dbReference>
<evidence type="ECO:0000256" key="5">
    <source>
        <dbReference type="ARBA" id="ARBA00022801"/>
    </source>
</evidence>
<evidence type="ECO:0000256" key="6">
    <source>
        <dbReference type="ARBA" id="ARBA00022806"/>
    </source>
</evidence>
<dbReference type="SUPFAM" id="SSF52540">
    <property type="entry name" value="P-loop containing nucleoside triphosphate hydrolases"/>
    <property type="match status" value="2"/>
</dbReference>
<keyword evidence="5 12" id="KW-0378">Hydrolase</keyword>
<reference evidence="17 18" key="2">
    <citation type="journal article" date="2019" name="G3 (Bethesda)">
        <title>Hybrid Assembly of the Genome of the Entomopathogenic Nematode Steinernema carpocapsae Identifies the X-Chromosome.</title>
        <authorList>
            <person name="Serra L."/>
            <person name="Macchietto M."/>
            <person name="Macias-Munoz A."/>
            <person name="McGill C.J."/>
            <person name="Rodriguez I.M."/>
            <person name="Rodriguez B."/>
            <person name="Murad R."/>
            <person name="Mortazavi A."/>
        </authorList>
    </citation>
    <scope>NUCLEOTIDE SEQUENCE [LARGE SCALE GENOMIC DNA]</scope>
    <source>
        <strain evidence="17 18">ALL</strain>
    </source>
</reference>
<dbReference type="InterPro" id="IPR027417">
    <property type="entry name" value="P-loop_NTPase"/>
</dbReference>
<sequence>MCDTDGEEENFNELNAAYNRKQKKAGGWQALGLDHTVFKGIEKKGFRQPTPIQRKAIPAIIDGKDVVAMSRTGSGKTAAFVVPMLQKLKRRDAKGIRALLISPTRELAMQTFKVVKELGKLTGLRCAVLVGGDSIEDQFAAIHENPDVLIATPGRLLHLVVEMNLKLNSVNYVVFDEADRLFEMGFADQLQEVIKRLPENRQTLLFSATLPKMLVDFAKAGLSDPLLVRLDVDTKVSDKLSMIFLTCRVEDKMSALLYLSRKAVAAGEQTIIFCATMKEVEYVINVFERAKLACTYIYSQLDTVARKVNIARFRDKMCNLLVVTDVAARGVDIPLLDNAINYNFPPKSKLFVHRVGRVARAGNVGRSYSLVSPDEMPYLVDLFLFFGRPLKFATGDSVYKEDEPLVGTFPEHLVDLEVDFLRSIHDNCDDMDQLKFRASNAMGKYMRTRTQPSSESVRRVKRGILEESMNASPHPMLEEIDTSDEVERFKMLQSLRNFKPSSTIFEVHTATKKLQADIMREKRKQHQHFIDKKAVTLAAKQDSKEEEKSADVGGAATNEDVESTFAKVITERKYNAESEAIQEAKKMRKRRHVDQREKEKAEHYIAYAPADAHSEAGFAVDRGFIDAAKSAAVDISADDDKGLYKAQHKKVWDRKTKKFVGQAGDDPAKKWIRTEDGTRLPASYKSGRYENWQQQQKTQFRRGGGEEDGEDGDGPRGPKKGGYRPGQKRFTFKKKSRGRGNKEEKGQHPKGGRPQNELKSMDVILKERRKKEKVIDFQNQRRIANEKKKSMQGKKK</sequence>
<evidence type="ECO:0000256" key="8">
    <source>
        <dbReference type="ARBA" id="ARBA00022884"/>
    </source>
</evidence>
<protein>
    <recommendedName>
        <fullName evidence="3">RNA helicase</fullName>
        <ecNumber evidence="3">3.6.4.13</ecNumber>
    </recommendedName>
</protein>
<feature type="short sequence motif" description="Q motif" evidence="11">
    <location>
        <begin position="26"/>
        <end position="54"/>
    </location>
</feature>
<evidence type="ECO:0000256" key="3">
    <source>
        <dbReference type="ARBA" id="ARBA00012552"/>
    </source>
</evidence>
<organism evidence="17 18">
    <name type="scientific">Steinernema carpocapsae</name>
    <name type="common">Entomopathogenic nematode</name>
    <dbReference type="NCBI Taxonomy" id="34508"/>
    <lineage>
        <taxon>Eukaryota</taxon>
        <taxon>Metazoa</taxon>
        <taxon>Ecdysozoa</taxon>
        <taxon>Nematoda</taxon>
        <taxon>Chromadorea</taxon>
        <taxon>Rhabditida</taxon>
        <taxon>Tylenchina</taxon>
        <taxon>Panagrolaimomorpha</taxon>
        <taxon>Strongyloidoidea</taxon>
        <taxon>Steinernematidae</taxon>
        <taxon>Steinernema</taxon>
    </lineage>
</organism>
<keyword evidence="4 12" id="KW-0547">Nucleotide-binding</keyword>
<keyword evidence="18" id="KW-1185">Reference proteome</keyword>
<dbReference type="PROSITE" id="PS51195">
    <property type="entry name" value="Q_MOTIF"/>
    <property type="match status" value="1"/>
</dbReference>
<dbReference type="OrthoDB" id="10261375at2759"/>
<dbReference type="GO" id="GO:0043186">
    <property type="term" value="C:P granule"/>
    <property type="evidence" value="ECO:0007669"/>
    <property type="project" value="UniProtKB-ARBA"/>
</dbReference>
<feature type="compositionally biased region" description="Basic residues" evidence="13">
    <location>
        <begin position="717"/>
        <end position="739"/>
    </location>
</feature>
<feature type="region of interest" description="Disordered" evidence="13">
    <location>
        <begin position="656"/>
        <end position="796"/>
    </location>
</feature>
<gene>
    <name evidence="17" type="ORF">L596_026985</name>
</gene>
<evidence type="ECO:0000259" key="14">
    <source>
        <dbReference type="PROSITE" id="PS51192"/>
    </source>
</evidence>
<evidence type="ECO:0000256" key="7">
    <source>
        <dbReference type="ARBA" id="ARBA00022840"/>
    </source>
</evidence>
<dbReference type="InterPro" id="IPR014014">
    <property type="entry name" value="RNA_helicase_DEAD_Q_motif"/>
</dbReference>
<keyword evidence="7 12" id="KW-0067">ATP-binding</keyword>
<dbReference type="SMART" id="SM01123">
    <property type="entry name" value="DBP10CT"/>
    <property type="match status" value="1"/>
</dbReference>
<feature type="domain" description="Helicase ATP-binding" evidence="14">
    <location>
        <begin position="57"/>
        <end position="228"/>
    </location>
</feature>
<dbReference type="PROSITE" id="PS00039">
    <property type="entry name" value="DEAD_ATP_HELICASE"/>
    <property type="match status" value="1"/>
</dbReference>
<evidence type="ECO:0000256" key="9">
    <source>
        <dbReference type="ARBA" id="ARBA00023242"/>
    </source>
</evidence>
<dbReference type="FunFam" id="3.40.50.300:FF:000865">
    <property type="entry name" value="ATP-dependent RNA helicase DDX54"/>
    <property type="match status" value="1"/>
</dbReference>
<dbReference type="InterPro" id="IPR033517">
    <property type="entry name" value="DDX54/DBP10_DEAD-box_helicase"/>
</dbReference>
<dbReference type="CDD" id="cd18787">
    <property type="entry name" value="SF2_C_DEAD"/>
    <property type="match status" value="1"/>
</dbReference>
<evidence type="ECO:0000313" key="18">
    <source>
        <dbReference type="Proteomes" id="UP000298663"/>
    </source>
</evidence>
<comment type="caution">
    <text evidence="17">The sequence shown here is derived from an EMBL/GenBank/DDBJ whole genome shotgun (WGS) entry which is preliminary data.</text>
</comment>
<name>A0A4U5M310_STECR</name>
<dbReference type="EMBL" id="AZBU02000010">
    <property type="protein sequence ID" value="TKR63110.1"/>
    <property type="molecule type" value="Genomic_DNA"/>
</dbReference>